<feature type="domain" description="Major facilitator superfamily (MFS) profile" evidence="6">
    <location>
        <begin position="25"/>
        <end position="474"/>
    </location>
</feature>
<feature type="transmembrane region" description="Helical" evidence="5">
    <location>
        <begin position="277"/>
        <end position="299"/>
    </location>
</feature>
<dbReference type="Gene3D" id="1.20.1720.10">
    <property type="entry name" value="Multidrug resistance protein D"/>
    <property type="match status" value="1"/>
</dbReference>
<feature type="transmembrane region" description="Helical" evidence="5">
    <location>
        <begin position="311"/>
        <end position="329"/>
    </location>
</feature>
<dbReference type="InterPro" id="IPR011701">
    <property type="entry name" value="MFS"/>
</dbReference>
<evidence type="ECO:0000259" key="6">
    <source>
        <dbReference type="PROSITE" id="PS50850"/>
    </source>
</evidence>
<sequence>MSAAMNQSTLGSTWGEFLWGRNALRCLAVVGGVALHATNVYIAATIMPSVVLEIGGLQYYAANTTLFVVSSIVGSALSSRLMASFGARSAYLSALAIFALGTLLCATAPTMPWMLAGRAVQGLGGGFLFALSYGLIRHLFEERMWPRAMAMISAMWGLATLCGPAIGGVFAELGTWRLAFWSLLPFVVVLGGVVATQLPRRGADGEETTRTALVQVLLLAASVLAVSVSSLSETPGIGKIAGVVVGILMGVVLARVDKRAAVRLLPTGAYSLRTMLGRLYATMSLLVVGLTTEIFVPYFLQEIHGCSPLRAGYLTVLMAGGWTIASLLFSGRVGAATTRLIRIGPVLVSASLATLAVTMPRTTQLESPLGMTVFGIALVGTGFGIGMAWPHLLTRVFTSAPENENSLTAASVTTVQLYAMALGTAIGGLVTNAGGMSTGGLAGAQHASSWLFGVFALAPFLGIWQARRLPHPSK</sequence>
<dbReference type="STRING" id="1391654.AKJ09_10175"/>
<dbReference type="PANTHER" id="PTHR23501">
    <property type="entry name" value="MAJOR FACILITATOR SUPERFAMILY"/>
    <property type="match status" value="1"/>
</dbReference>
<keyword evidence="8" id="KW-1185">Reference proteome</keyword>
<evidence type="ECO:0000256" key="1">
    <source>
        <dbReference type="ARBA" id="ARBA00004141"/>
    </source>
</evidence>
<dbReference type="GO" id="GO:0022857">
    <property type="term" value="F:transmembrane transporter activity"/>
    <property type="evidence" value="ECO:0007669"/>
    <property type="project" value="InterPro"/>
</dbReference>
<feature type="transmembrane region" description="Helical" evidence="5">
    <location>
        <begin position="90"/>
        <end position="109"/>
    </location>
</feature>
<keyword evidence="4 5" id="KW-0472">Membrane</keyword>
<feature type="transmembrane region" description="Helical" evidence="5">
    <location>
        <begin position="341"/>
        <end position="359"/>
    </location>
</feature>
<dbReference type="InterPro" id="IPR036259">
    <property type="entry name" value="MFS_trans_sf"/>
</dbReference>
<reference evidence="7 8" key="1">
    <citation type="submission" date="2015-08" db="EMBL/GenBank/DDBJ databases">
        <authorList>
            <person name="Babu N.S."/>
            <person name="Beckwith C.J."/>
            <person name="Beseler K.G."/>
            <person name="Brison A."/>
            <person name="Carone J.V."/>
            <person name="Caskin T.P."/>
            <person name="Diamond M."/>
            <person name="Durham M.E."/>
            <person name="Foxe J.M."/>
            <person name="Go M."/>
            <person name="Henderson B.A."/>
            <person name="Jones I.B."/>
            <person name="McGettigan J.A."/>
            <person name="Micheletti S.J."/>
            <person name="Nasrallah M.E."/>
            <person name="Ortiz D."/>
            <person name="Piller C.R."/>
            <person name="Privatt S.R."/>
            <person name="Schneider S.L."/>
            <person name="Sharp S."/>
            <person name="Smith T.C."/>
            <person name="Stanton J.D."/>
            <person name="Ullery H.E."/>
            <person name="Wilson R.J."/>
            <person name="Serrano M.G."/>
            <person name="Buck G."/>
            <person name="Lee V."/>
            <person name="Wang Y."/>
            <person name="Carvalho R."/>
            <person name="Voegtly L."/>
            <person name="Shi R."/>
            <person name="Duckworth R."/>
            <person name="Johnson A."/>
            <person name="Loviza R."/>
            <person name="Walstead R."/>
            <person name="Shah Z."/>
            <person name="Kiflezghi M."/>
            <person name="Wade K."/>
            <person name="Ball S.L."/>
            <person name="Bradley K.W."/>
            <person name="Asai D.J."/>
            <person name="Bowman C.A."/>
            <person name="Russell D.A."/>
            <person name="Pope W.H."/>
            <person name="Jacobs-Sera D."/>
            <person name="Hendrix R.W."/>
            <person name="Hatfull G.F."/>
        </authorList>
    </citation>
    <scope>NUCLEOTIDE SEQUENCE [LARGE SCALE GENOMIC DNA]</scope>
    <source>
        <strain evidence="7 8">DSM 27648</strain>
    </source>
</reference>
<dbReference type="Proteomes" id="UP000064967">
    <property type="component" value="Chromosome"/>
</dbReference>
<feature type="transmembrane region" description="Helical" evidence="5">
    <location>
        <begin position="447"/>
        <end position="464"/>
    </location>
</feature>
<dbReference type="AlphaFoldDB" id="A0A0K1QCX3"/>
<feature type="transmembrane region" description="Helical" evidence="5">
    <location>
        <begin position="26"/>
        <end position="47"/>
    </location>
</feature>
<keyword evidence="3 5" id="KW-1133">Transmembrane helix</keyword>
<feature type="transmembrane region" description="Helical" evidence="5">
    <location>
        <begin position="115"/>
        <end position="136"/>
    </location>
</feature>
<protein>
    <submittedName>
        <fullName evidence="7">Permease of the major facilitator superfamily</fullName>
    </submittedName>
</protein>
<dbReference type="KEGG" id="llu:AKJ09_10175"/>
<gene>
    <name evidence="7" type="ORF">AKJ09_10175</name>
</gene>
<evidence type="ECO:0000256" key="4">
    <source>
        <dbReference type="ARBA" id="ARBA00023136"/>
    </source>
</evidence>
<feature type="transmembrane region" description="Helical" evidence="5">
    <location>
        <begin position="237"/>
        <end position="256"/>
    </location>
</feature>
<evidence type="ECO:0000313" key="8">
    <source>
        <dbReference type="Proteomes" id="UP000064967"/>
    </source>
</evidence>
<accession>A0A0K1QCX3</accession>
<dbReference type="PROSITE" id="PS50850">
    <property type="entry name" value="MFS"/>
    <property type="match status" value="1"/>
</dbReference>
<feature type="transmembrane region" description="Helical" evidence="5">
    <location>
        <begin position="178"/>
        <end position="199"/>
    </location>
</feature>
<feature type="transmembrane region" description="Helical" evidence="5">
    <location>
        <begin position="211"/>
        <end position="231"/>
    </location>
</feature>
<evidence type="ECO:0000313" key="7">
    <source>
        <dbReference type="EMBL" id="AKV03512.1"/>
    </source>
</evidence>
<proteinExistence type="predicted"/>
<dbReference type="Gene3D" id="1.20.1250.20">
    <property type="entry name" value="MFS general substrate transporter like domains"/>
    <property type="match status" value="1"/>
</dbReference>
<dbReference type="EMBL" id="CP012333">
    <property type="protein sequence ID" value="AKV03512.1"/>
    <property type="molecule type" value="Genomic_DNA"/>
</dbReference>
<comment type="subcellular location">
    <subcellularLocation>
        <location evidence="1">Membrane</location>
        <topology evidence="1">Multi-pass membrane protein</topology>
    </subcellularLocation>
</comment>
<feature type="transmembrane region" description="Helical" evidence="5">
    <location>
        <begin position="406"/>
        <end position="427"/>
    </location>
</feature>
<feature type="transmembrane region" description="Helical" evidence="5">
    <location>
        <begin position="148"/>
        <end position="166"/>
    </location>
</feature>
<keyword evidence="2 5" id="KW-0812">Transmembrane</keyword>
<dbReference type="Pfam" id="PF07690">
    <property type="entry name" value="MFS_1"/>
    <property type="match status" value="1"/>
</dbReference>
<name>A0A0K1QCX3_9BACT</name>
<dbReference type="SUPFAM" id="SSF103473">
    <property type="entry name" value="MFS general substrate transporter"/>
    <property type="match status" value="1"/>
</dbReference>
<feature type="transmembrane region" description="Helical" evidence="5">
    <location>
        <begin position="371"/>
        <end position="394"/>
    </location>
</feature>
<evidence type="ECO:0000256" key="3">
    <source>
        <dbReference type="ARBA" id="ARBA00022989"/>
    </source>
</evidence>
<organism evidence="7 8">
    <name type="scientific">Labilithrix luteola</name>
    <dbReference type="NCBI Taxonomy" id="1391654"/>
    <lineage>
        <taxon>Bacteria</taxon>
        <taxon>Pseudomonadati</taxon>
        <taxon>Myxococcota</taxon>
        <taxon>Polyangia</taxon>
        <taxon>Polyangiales</taxon>
        <taxon>Labilitrichaceae</taxon>
        <taxon>Labilithrix</taxon>
    </lineage>
</organism>
<feature type="transmembrane region" description="Helical" evidence="5">
    <location>
        <begin position="59"/>
        <end position="78"/>
    </location>
</feature>
<dbReference type="GO" id="GO:0005886">
    <property type="term" value="C:plasma membrane"/>
    <property type="evidence" value="ECO:0007669"/>
    <property type="project" value="TreeGrafter"/>
</dbReference>
<dbReference type="PANTHER" id="PTHR23501:SF154">
    <property type="entry name" value="MULTIDRUG-EFFLUX TRANSPORTER RV1634-RELATED"/>
    <property type="match status" value="1"/>
</dbReference>
<evidence type="ECO:0000256" key="2">
    <source>
        <dbReference type="ARBA" id="ARBA00022692"/>
    </source>
</evidence>
<evidence type="ECO:0000256" key="5">
    <source>
        <dbReference type="SAM" id="Phobius"/>
    </source>
</evidence>
<dbReference type="InterPro" id="IPR020846">
    <property type="entry name" value="MFS_dom"/>
</dbReference>